<evidence type="ECO:0000313" key="3">
    <source>
        <dbReference type="Proteomes" id="UP000288216"/>
    </source>
</evidence>
<dbReference type="SMART" id="SM00449">
    <property type="entry name" value="SPRY"/>
    <property type="match status" value="1"/>
</dbReference>
<keyword evidence="3" id="KW-1185">Reference proteome</keyword>
<dbReference type="Gene3D" id="2.60.120.920">
    <property type="match status" value="1"/>
</dbReference>
<name>A0A401PRE1_SCYTO</name>
<dbReference type="PRINTS" id="PR01407">
    <property type="entry name" value="BUTYPHLNCDUF"/>
</dbReference>
<protein>
    <recommendedName>
        <fullName evidence="1">B30.2/SPRY domain-containing protein</fullName>
    </recommendedName>
</protein>
<dbReference type="PROSITE" id="PS50188">
    <property type="entry name" value="B302_SPRY"/>
    <property type="match status" value="1"/>
</dbReference>
<accession>A0A401PRE1</accession>
<dbReference type="STRING" id="75743.A0A401PRE1"/>
<dbReference type="InterPro" id="IPR013320">
    <property type="entry name" value="ConA-like_dom_sf"/>
</dbReference>
<evidence type="ECO:0000313" key="2">
    <source>
        <dbReference type="EMBL" id="GCB75680.1"/>
    </source>
</evidence>
<feature type="domain" description="B30.2/SPRY" evidence="1">
    <location>
        <begin position="1"/>
        <end position="172"/>
    </location>
</feature>
<dbReference type="OMA" id="SDTWSVW"/>
<dbReference type="PANTHER" id="PTHR24103">
    <property type="entry name" value="E3 UBIQUITIN-PROTEIN LIGASE TRIM"/>
    <property type="match status" value="1"/>
</dbReference>
<dbReference type="InterPro" id="IPR050143">
    <property type="entry name" value="TRIM/RBCC"/>
</dbReference>
<feature type="non-terminal residue" evidence="2">
    <location>
        <position position="1"/>
    </location>
</feature>
<dbReference type="InterPro" id="IPR043136">
    <property type="entry name" value="B30.2/SPRY_sf"/>
</dbReference>
<gene>
    <name evidence="2" type="ORF">scyTo_0019795</name>
</gene>
<dbReference type="EMBL" id="BFAA01015112">
    <property type="protein sequence ID" value="GCB75680.1"/>
    <property type="molecule type" value="Genomic_DNA"/>
</dbReference>
<dbReference type="InterPro" id="IPR003879">
    <property type="entry name" value="Butyrophylin_SPRY"/>
</dbReference>
<dbReference type="SUPFAM" id="SSF49899">
    <property type="entry name" value="Concanavalin A-like lectins/glucanases"/>
    <property type="match status" value="1"/>
</dbReference>
<dbReference type="AlphaFoldDB" id="A0A401PRE1"/>
<dbReference type="Pfam" id="PF00622">
    <property type="entry name" value="SPRY"/>
    <property type="match status" value="1"/>
</dbReference>
<dbReference type="InterPro" id="IPR001870">
    <property type="entry name" value="B30.2/SPRY"/>
</dbReference>
<organism evidence="2 3">
    <name type="scientific">Scyliorhinus torazame</name>
    <name type="common">Cloudy catshark</name>
    <name type="synonym">Catulus torazame</name>
    <dbReference type="NCBI Taxonomy" id="75743"/>
    <lineage>
        <taxon>Eukaryota</taxon>
        <taxon>Metazoa</taxon>
        <taxon>Chordata</taxon>
        <taxon>Craniata</taxon>
        <taxon>Vertebrata</taxon>
        <taxon>Chondrichthyes</taxon>
        <taxon>Elasmobranchii</taxon>
        <taxon>Galeomorphii</taxon>
        <taxon>Galeoidea</taxon>
        <taxon>Carcharhiniformes</taxon>
        <taxon>Scyliorhinidae</taxon>
        <taxon>Scyliorhinus</taxon>
    </lineage>
</organism>
<dbReference type="OrthoDB" id="9941761at2759"/>
<reference evidence="2 3" key="1">
    <citation type="journal article" date="2018" name="Nat. Ecol. Evol.">
        <title>Shark genomes provide insights into elasmobranch evolution and the origin of vertebrates.</title>
        <authorList>
            <person name="Hara Y"/>
            <person name="Yamaguchi K"/>
            <person name="Onimaru K"/>
            <person name="Kadota M"/>
            <person name="Koyanagi M"/>
            <person name="Keeley SD"/>
            <person name="Tatsumi K"/>
            <person name="Tanaka K"/>
            <person name="Motone F"/>
            <person name="Kageyama Y"/>
            <person name="Nozu R"/>
            <person name="Adachi N"/>
            <person name="Nishimura O"/>
            <person name="Nakagawa R"/>
            <person name="Tanegashima C"/>
            <person name="Kiyatake I"/>
            <person name="Matsumoto R"/>
            <person name="Murakumo K"/>
            <person name="Nishida K"/>
            <person name="Terakita A"/>
            <person name="Kuratani S"/>
            <person name="Sato K"/>
            <person name="Hyodo S Kuraku.S."/>
        </authorList>
    </citation>
    <scope>NUCLEOTIDE SEQUENCE [LARGE SCALE GENOMIC DNA]</scope>
</reference>
<comment type="caution">
    <text evidence="2">The sequence shown here is derived from an EMBL/GenBank/DDBJ whole genome shotgun (WGS) entry which is preliminary data.</text>
</comment>
<evidence type="ECO:0000259" key="1">
    <source>
        <dbReference type="PROSITE" id="PS50188"/>
    </source>
</evidence>
<proteinExistence type="predicted"/>
<dbReference type="Proteomes" id="UP000288216">
    <property type="component" value="Unassembled WGS sequence"/>
</dbReference>
<dbReference type="InterPro" id="IPR003877">
    <property type="entry name" value="SPRY_dom"/>
</dbReference>
<sequence>AVLLDQYTADPRFSLSRDGSSIRWDRSTEDGPLFWKKKSDTWSVWGREGFTGGRKYWVVAASPNTVWSVGLARQDVILGHWKRPPPSDGYWTIMLWNVKDAGQQLRTMGPFIIMVQLSKVGVYLDYEEGRVSFYNPENSSHLHTFKTTLTGRLFPIFKLWVGAIRKATLSVV</sequence>